<evidence type="ECO:0000259" key="10">
    <source>
        <dbReference type="Pfam" id="PF12821"/>
    </source>
</evidence>
<gene>
    <name evidence="11" type="ORF">FB474_0071</name>
</gene>
<dbReference type="Pfam" id="PF06738">
    <property type="entry name" value="ThrE"/>
    <property type="match status" value="1"/>
</dbReference>
<feature type="transmembrane region" description="Helical" evidence="8">
    <location>
        <begin position="374"/>
        <end position="392"/>
    </location>
</feature>
<keyword evidence="3 8" id="KW-0812">Transmembrane</keyword>
<dbReference type="GO" id="GO:0022857">
    <property type="term" value="F:transmembrane transporter activity"/>
    <property type="evidence" value="ECO:0007669"/>
    <property type="project" value="InterPro"/>
</dbReference>
<dbReference type="InterPro" id="IPR010619">
    <property type="entry name" value="ThrE-like_N"/>
</dbReference>
<feature type="transmembrane region" description="Helical" evidence="8">
    <location>
        <begin position="464"/>
        <end position="486"/>
    </location>
</feature>
<dbReference type="EMBL" id="VFOQ01000001">
    <property type="protein sequence ID" value="TQL58736.1"/>
    <property type="molecule type" value="Genomic_DNA"/>
</dbReference>
<name>A0A542ZEG3_9MICO</name>
<dbReference type="PANTHER" id="PTHR34390:SF2">
    <property type="entry name" value="SUCCINATE TRANSPORTER SUBUNIT YJJP-RELATED"/>
    <property type="match status" value="1"/>
</dbReference>
<evidence type="ECO:0000256" key="2">
    <source>
        <dbReference type="ARBA" id="ARBA00022475"/>
    </source>
</evidence>
<dbReference type="GO" id="GO:0015744">
    <property type="term" value="P:succinate transport"/>
    <property type="evidence" value="ECO:0007669"/>
    <property type="project" value="TreeGrafter"/>
</dbReference>
<feature type="transmembrane region" description="Helical" evidence="8">
    <location>
        <begin position="207"/>
        <end position="223"/>
    </location>
</feature>
<dbReference type="InterPro" id="IPR024528">
    <property type="entry name" value="ThrE_2"/>
</dbReference>
<feature type="transmembrane region" description="Helical" evidence="8">
    <location>
        <begin position="307"/>
        <end position="328"/>
    </location>
</feature>
<evidence type="ECO:0000256" key="5">
    <source>
        <dbReference type="ARBA" id="ARBA00023136"/>
    </source>
</evidence>
<evidence type="ECO:0000256" key="7">
    <source>
        <dbReference type="SAM" id="MobiDB-lite"/>
    </source>
</evidence>
<dbReference type="Proteomes" id="UP000319514">
    <property type="component" value="Unassembled WGS sequence"/>
</dbReference>
<feature type="transmembrane region" description="Helical" evidence="8">
    <location>
        <begin position="268"/>
        <end position="286"/>
    </location>
</feature>
<evidence type="ECO:0000256" key="3">
    <source>
        <dbReference type="ARBA" id="ARBA00022692"/>
    </source>
</evidence>
<evidence type="ECO:0000256" key="1">
    <source>
        <dbReference type="ARBA" id="ARBA00004651"/>
    </source>
</evidence>
<dbReference type="GO" id="GO:0005886">
    <property type="term" value="C:plasma membrane"/>
    <property type="evidence" value="ECO:0007669"/>
    <property type="project" value="UniProtKB-SubCell"/>
</dbReference>
<keyword evidence="12" id="KW-1185">Reference proteome</keyword>
<feature type="domain" description="Threonine/serine exporter-like N-terminal" evidence="9">
    <location>
        <begin position="78"/>
        <end position="324"/>
    </location>
</feature>
<organism evidence="11 12">
    <name type="scientific">Oryzihumus leptocrescens</name>
    <dbReference type="NCBI Taxonomy" id="297536"/>
    <lineage>
        <taxon>Bacteria</taxon>
        <taxon>Bacillati</taxon>
        <taxon>Actinomycetota</taxon>
        <taxon>Actinomycetes</taxon>
        <taxon>Micrococcales</taxon>
        <taxon>Intrasporangiaceae</taxon>
        <taxon>Oryzihumus</taxon>
    </lineage>
</organism>
<evidence type="ECO:0000256" key="8">
    <source>
        <dbReference type="SAM" id="Phobius"/>
    </source>
</evidence>
<protein>
    <submittedName>
        <fullName evidence="11">Uncharacterized membrane protein YjjP (DUF1212 family)</fullName>
    </submittedName>
</protein>
<dbReference type="Pfam" id="PF12821">
    <property type="entry name" value="ThrE_2"/>
    <property type="match status" value="1"/>
</dbReference>
<dbReference type="OrthoDB" id="9763957at2"/>
<dbReference type="InterPro" id="IPR050539">
    <property type="entry name" value="ThrE_Dicarb/AminoAcid_Exp"/>
</dbReference>
<feature type="region of interest" description="Disordered" evidence="7">
    <location>
        <begin position="1"/>
        <end position="68"/>
    </location>
</feature>
<dbReference type="RefSeq" id="WP_141786836.1">
    <property type="nucleotide sequence ID" value="NZ_BAAAKX010000006.1"/>
</dbReference>
<feature type="domain" description="Threonine/Serine exporter ThrE" evidence="10">
    <location>
        <begin position="355"/>
        <end position="489"/>
    </location>
</feature>
<dbReference type="AlphaFoldDB" id="A0A542ZEG3"/>
<feature type="transmembrane region" description="Helical" evidence="8">
    <location>
        <begin position="398"/>
        <end position="419"/>
    </location>
</feature>
<feature type="transmembrane region" description="Helical" evidence="8">
    <location>
        <begin position="426"/>
        <end position="444"/>
    </location>
</feature>
<feature type="transmembrane region" description="Helical" evidence="8">
    <location>
        <begin position="348"/>
        <end position="367"/>
    </location>
</feature>
<evidence type="ECO:0000313" key="12">
    <source>
        <dbReference type="Proteomes" id="UP000319514"/>
    </source>
</evidence>
<feature type="transmembrane region" description="Helical" evidence="8">
    <location>
        <begin position="235"/>
        <end position="256"/>
    </location>
</feature>
<evidence type="ECO:0000259" key="9">
    <source>
        <dbReference type="Pfam" id="PF06738"/>
    </source>
</evidence>
<keyword evidence="4 8" id="KW-1133">Transmembrane helix</keyword>
<feature type="transmembrane region" description="Helical" evidence="8">
    <location>
        <begin position="182"/>
        <end position="201"/>
    </location>
</feature>
<evidence type="ECO:0000256" key="6">
    <source>
        <dbReference type="ARBA" id="ARBA00034125"/>
    </source>
</evidence>
<reference evidence="11 12" key="1">
    <citation type="submission" date="2019-06" db="EMBL/GenBank/DDBJ databases">
        <title>Sequencing the genomes of 1000 actinobacteria strains.</title>
        <authorList>
            <person name="Klenk H.-P."/>
        </authorList>
    </citation>
    <scope>NUCLEOTIDE SEQUENCE [LARGE SCALE GENOMIC DNA]</scope>
    <source>
        <strain evidence="11 12">DSM 18082</strain>
    </source>
</reference>
<accession>A0A542ZEG3</accession>
<evidence type="ECO:0000313" key="11">
    <source>
        <dbReference type="EMBL" id="TQL58736.1"/>
    </source>
</evidence>
<comment type="similarity">
    <text evidence="6">Belongs to the ThrE exporter (TC 2.A.79) family.</text>
</comment>
<feature type="compositionally biased region" description="Pro residues" evidence="7">
    <location>
        <begin position="13"/>
        <end position="23"/>
    </location>
</feature>
<dbReference type="PANTHER" id="PTHR34390">
    <property type="entry name" value="UPF0442 PROTEIN YJJB-RELATED"/>
    <property type="match status" value="1"/>
</dbReference>
<comment type="subcellular location">
    <subcellularLocation>
        <location evidence="1">Cell membrane</location>
        <topology evidence="1">Multi-pass membrane protein</topology>
    </subcellularLocation>
</comment>
<comment type="caution">
    <text evidence="11">The sequence shown here is derived from an EMBL/GenBank/DDBJ whole genome shotgun (WGS) entry which is preliminary data.</text>
</comment>
<keyword evidence="5 8" id="KW-0472">Membrane</keyword>
<keyword evidence="2" id="KW-1003">Cell membrane</keyword>
<sequence>MTDPDPATSRPDPTAPRPDPNAPQPGVTQHRGRPRIWRGEELTEPMPLSASLRRTPYRNPRRMEAPAEEQTVRTALELAVRAGELMLRCGGSARDVESSIVAVATSAGLERLEVDITNQSLLVQCVSPSGQLHTLLRVVRSTSRDFARLAALHEFVEALVAGRIDLRQATARLRQIRRHPRFWPRWAITLSYGVLAGSVALKLGASVPAVALALLSAMLVDRVGRVLASRGLPSFYLSAVGGAIATAVAWGAFVLGRSGALDLTRADSAYIVAGGIVVLLPGRAMVSSVEDAITGYPVTGAGRLFTVGLTAAGIITGVAAALSVTVRLDQAFGLGASLPKISVEGAGVALPVLVVAGAVGAVASAIAQRTRRKLLVPTAVLGGLGTLVTGVVHQTFGLGQLTALTIACVLIGFGGRLVALRMGAPGLVLVVPAVGPLLPGLTIFRGMSLLVSGSVIGQGGASTAAGLTILLGAGAAALAIATGVVLGDLMASPFDRQIVRQRRARLR</sequence>
<proteinExistence type="inferred from homology"/>
<evidence type="ECO:0000256" key="4">
    <source>
        <dbReference type="ARBA" id="ARBA00022989"/>
    </source>
</evidence>